<keyword evidence="5" id="KW-0456">Lyase</keyword>
<dbReference type="Gene3D" id="3.20.20.60">
    <property type="entry name" value="Phosphoenolpyruvate-binding domains"/>
    <property type="match status" value="1"/>
</dbReference>
<evidence type="ECO:0000313" key="5">
    <source>
        <dbReference type="EMBL" id="MBM7815581.1"/>
    </source>
</evidence>
<dbReference type="SUPFAM" id="SSF51621">
    <property type="entry name" value="Phosphoenolpyruvate/pyruvate domain"/>
    <property type="match status" value="1"/>
</dbReference>
<accession>A0ABS2SH54</accession>
<dbReference type="Pfam" id="PF03328">
    <property type="entry name" value="HpcH_HpaI"/>
    <property type="match status" value="1"/>
</dbReference>
<dbReference type="PANTHER" id="PTHR32308">
    <property type="entry name" value="LYASE BETA SUBUNIT, PUTATIVE (AFU_ORTHOLOGUE AFUA_4G13030)-RELATED"/>
    <property type="match status" value="1"/>
</dbReference>
<keyword evidence="3" id="KW-0460">Magnesium</keyword>
<feature type="domain" description="HpcH/HpaI aldolase/citrate lyase" evidence="4">
    <location>
        <begin position="1"/>
        <end position="221"/>
    </location>
</feature>
<protein>
    <submittedName>
        <fullName evidence="5">Citrate lyase subunit beta/citryl-CoA lyase</fullName>
        <ecNumber evidence="5">4.1.3.34</ecNumber>
    </submittedName>
</protein>
<dbReference type="Proteomes" id="UP000809290">
    <property type="component" value="Unassembled WGS sequence"/>
</dbReference>
<comment type="cofactor">
    <cofactor evidence="1">
        <name>Mg(2+)</name>
        <dbReference type="ChEBI" id="CHEBI:18420"/>
    </cofactor>
</comment>
<dbReference type="InterPro" id="IPR005000">
    <property type="entry name" value="Aldolase/citrate-lyase_domain"/>
</dbReference>
<evidence type="ECO:0000259" key="4">
    <source>
        <dbReference type="Pfam" id="PF03328"/>
    </source>
</evidence>
<dbReference type="PANTHER" id="PTHR32308:SF0">
    <property type="entry name" value="HPCH_HPAI ALDOLASE_CITRATE LYASE DOMAIN-CONTAINING PROTEIN"/>
    <property type="match status" value="1"/>
</dbReference>
<dbReference type="GO" id="GO:0008816">
    <property type="term" value="F:citryl-CoA lyase activity"/>
    <property type="evidence" value="ECO:0007669"/>
    <property type="project" value="UniProtKB-EC"/>
</dbReference>
<name>A0ABS2SH54_9MICO</name>
<dbReference type="EC" id="4.1.3.34" evidence="5"/>
<dbReference type="InterPro" id="IPR015813">
    <property type="entry name" value="Pyrv/PenolPyrv_kinase-like_dom"/>
</dbReference>
<evidence type="ECO:0000256" key="2">
    <source>
        <dbReference type="ARBA" id="ARBA00022723"/>
    </source>
</evidence>
<sequence length="287" mass="31586">MLFVPGNRLSLIEKAKSRGADAVVIDLEDAVPVDAKERARCEVAEFLQSQVRENYPFFVRVNGLESPEAGRDIAAVVTSGLTGIMVPKLSAPESIHTVEHLLQWAEEDNEVESKTTITPVFETALGIRSAFEICSASERVAYAGGLGVRGGDVERAIGYKWTPESRETFVLRSKALLDVRAANVSCPLAGLWTDINDLSGLRCFATENRQIGYEGMSAIHPSHVEVINEVFTPTEQDLQRDRDLVEMFEAASQEGRGAVVFEGEMIDEAMAETSRSRLERYCKGKSE</sequence>
<evidence type="ECO:0000256" key="3">
    <source>
        <dbReference type="ARBA" id="ARBA00022842"/>
    </source>
</evidence>
<keyword evidence="6" id="KW-1185">Reference proteome</keyword>
<reference evidence="5 6" key="1">
    <citation type="submission" date="2021-01" db="EMBL/GenBank/DDBJ databases">
        <title>Sequencing the genomes of 1000 actinobacteria strains.</title>
        <authorList>
            <person name="Klenk H.-P."/>
        </authorList>
    </citation>
    <scope>NUCLEOTIDE SEQUENCE [LARGE SCALE GENOMIC DNA]</scope>
    <source>
        <strain evidence="5 6">DSM 13657</strain>
    </source>
</reference>
<dbReference type="InterPro" id="IPR040442">
    <property type="entry name" value="Pyrv_kinase-like_dom_sf"/>
</dbReference>
<gene>
    <name evidence="5" type="ORF">JOE56_000275</name>
</gene>
<dbReference type="EMBL" id="JAFBCP010000001">
    <property type="protein sequence ID" value="MBM7815581.1"/>
    <property type="molecule type" value="Genomic_DNA"/>
</dbReference>
<evidence type="ECO:0000256" key="1">
    <source>
        <dbReference type="ARBA" id="ARBA00001946"/>
    </source>
</evidence>
<proteinExistence type="predicted"/>
<dbReference type="InterPro" id="IPR011206">
    <property type="entry name" value="Citrate_lyase_beta/mcl1/mcl2"/>
</dbReference>
<keyword evidence="2" id="KW-0479">Metal-binding</keyword>
<dbReference type="PIRSF" id="PIRSF015582">
    <property type="entry name" value="Cit_lyase_B"/>
    <property type="match status" value="1"/>
</dbReference>
<dbReference type="RefSeq" id="WP_204514500.1">
    <property type="nucleotide sequence ID" value="NZ_JAFBCP010000001.1"/>
</dbReference>
<comment type="caution">
    <text evidence="5">The sequence shown here is derived from an EMBL/GenBank/DDBJ whole genome shotgun (WGS) entry which is preliminary data.</text>
</comment>
<organism evidence="5 6">
    <name type="scientific">Brevibacterium paucivorans</name>
    <dbReference type="NCBI Taxonomy" id="170994"/>
    <lineage>
        <taxon>Bacteria</taxon>
        <taxon>Bacillati</taxon>
        <taxon>Actinomycetota</taxon>
        <taxon>Actinomycetes</taxon>
        <taxon>Micrococcales</taxon>
        <taxon>Brevibacteriaceae</taxon>
        <taxon>Brevibacterium</taxon>
    </lineage>
</organism>
<evidence type="ECO:0000313" key="6">
    <source>
        <dbReference type="Proteomes" id="UP000809290"/>
    </source>
</evidence>